<dbReference type="InterPro" id="IPR011257">
    <property type="entry name" value="DNA_glycosylase"/>
</dbReference>
<evidence type="ECO:0000256" key="10">
    <source>
        <dbReference type="SAM" id="MobiDB-lite"/>
    </source>
</evidence>
<dbReference type="KEGG" id="tgi:RBB81_11590"/>
<dbReference type="InterPro" id="IPR023170">
    <property type="entry name" value="HhH_base_excis_C"/>
</dbReference>
<dbReference type="GO" id="GO:0006285">
    <property type="term" value="P:base-excision repair, AP site formation"/>
    <property type="evidence" value="ECO:0007669"/>
    <property type="project" value="TreeGrafter"/>
</dbReference>
<evidence type="ECO:0000256" key="8">
    <source>
        <dbReference type="ARBA" id="ARBA00023163"/>
    </source>
</evidence>
<proteinExistence type="predicted"/>
<dbReference type="GO" id="GO:0008270">
    <property type="term" value="F:zinc ion binding"/>
    <property type="evidence" value="ECO:0007669"/>
    <property type="project" value="InterPro"/>
</dbReference>
<dbReference type="EC" id="3.2.2.21" evidence="3"/>
<dbReference type="SUPFAM" id="SSF46689">
    <property type="entry name" value="Homeodomain-like"/>
    <property type="match status" value="1"/>
</dbReference>
<dbReference type="InterPro" id="IPR010316">
    <property type="entry name" value="AlkA_N"/>
</dbReference>
<accession>A0AAU7Z716</accession>
<dbReference type="GO" id="GO:0006307">
    <property type="term" value="P:DNA alkylation repair"/>
    <property type="evidence" value="ECO:0007669"/>
    <property type="project" value="TreeGrafter"/>
</dbReference>
<keyword evidence="4" id="KW-0489">Methyltransferase</keyword>
<dbReference type="InterPro" id="IPR003265">
    <property type="entry name" value="HhH-GPD_domain"/>
</dbReference>
<dbReference type="GO" id="GO:0032993">
    <property type="term" value="C:protein-DNA complex"/>
    <property type="evidence" value="ECO:0007669"/>
    <property type="project" value="TreeGrafter"/>
</dbReference>
<evidence type="ECO:0000256" key="2">
    <source>
        <dbReference type="ARBA" id="ARBA00001947"/>
    </source>
</evidence>
<dbReference type="GO" id="GO:0003700">
    <property type="term" value="F:DNA-binding transcription factor activity"/>
    <property type="evidence" value="ECO:0007669"/>
    <property type="project" value="InterPro"/>
</dbReference>
<dbReference type="InterPro" id="IPR018060">
    <property type="entry name" value="HTH_AraC"/>
</dbReference>
<evidence type="ECO:0000259" key="11">
    <source>
        <dbReference type="PROSITE" id="PS01124"/>
    </source>
</evidence>
<keyword evidence="5" id="KW-0227">DNA damage</keyword>
<dbReference type="SMART" id="SM00478">
    <property type="entry name" value="ENDO3c"/>
    <property type="match status" value="1"/>
</dbReference>
<evidence type="ECO:0000256" key="6">
    <source>
        <dbReference type="ARBA" id="ARBA00023015"/>
    </source>
</evidence>
<organism evidence="12">
    <name type="scientific">Tunturiibacter gelidiferens</name>
    <dbReference type="NCBI Taxonomy" id="3069689"/>
    <lineage>
        <taxon>Bacteria</taxon>
        <taxon>Pseudomonadati</taxon>
        <taxon>Acidobacteriota</taxon>
        <taxon>Terriglobia</taxon>
        <taxon>Terriglobales</taxon>
        <taxon>Acidobacteriaceae</taxon>
        <taxon>Tunturiibacter</taxon>
    </lineage>
</organism>
<dbReference type="CDD" id="cd00056">
    <property type="entry name" value="ENDO3c"/>
    <property type="match status" value="1"/>
</dbReference>
<dbReference type="GO" id="GO:0043916">
    <property type="term" value="F:DNA-7-methylguanine glycosylase activity"/>
    <property type="evidence" value="ECO:0007669"/>
    <property type="project" value="TreeGrafter"/>
</dbReference>
<sequence>MIRASTDSCTSASNPPESTAAPSVRPAPRKYENCTFYPSAAAAHEAGYRPCLRCRPETAPELASWRGTSNTVSRALALIADGALDGEGKTVDALAERLGVGERHLRRLFLQHLGASPIAVAQTRRVLFAKHLIHETRMPMTEVALAAGFNSLRRFNELFQQLFHRPPSALRRKSSVSRPNASAGITLRLRYRPPYDWESMLTFLQARAIPGVEVVEKGCYRRTVEIDGSVGSIAVTHLPHQQSLSVTIHFTSVQSLPAIVARVRRLFDLGADIETIDAHLSHDPQLAPWVALHPGLRAPGGWDGFELAVRAILGQQISVAAARKLAGQLVALHGKPLPKNPSASSGLTHTFPTAKRLATTKSLGLGMPAARLVSLKALAQAATDDPNLFRPFGTIEEAIARLRTIPGIGEWTAQYIALRAIREMDAFPASDIGLLRGAAKLDGAPTTPKSLLHRAESWRPWRAYAAQHLWAANTNEIPHTEGTHA</sequence>
<dbReference type="SUPFAM" id="SSF48150">
    <property type="entry name" value="DNA-glycosylase"/>
    <property type="match status" value="1"/>
</dbReference>
<dbReference type="Gene3D" id="1.10.1670.10">
    <property type="entry name" value="Helix-hairpin-Helix base-excision DNA repair enzymes (C-terminal)"/>
    <property type="match status" value="1"/>
</dbReference>
<dbReference type="Pfam" id="PF00730">
    <property type="entry name" value="HhH-GPD"/>
    <property type="match status" value="1"/>
</dbReference>
<dbReference type="GO" id="GO:0032259">
    <property type="term" value="P:methylation"/>
    <property type="evidence" value="ECO:0007669"/>
    <property type="project" value="UniProtKB-KW"/>
</dbReference>
<dbReference type="AlphaFoldDB" id="A0AAU7Z716"/>
<dbReference type="Gene3D" id="1.10.340.30">
    <property type="entry name" value="Hypothetical protein, domain 2"/>
    <property type="match status" value="1"/>
</dbReference>
<dbReference type="Pfam" id="PF06029">
    <property type="entry name" value="AlkA_N"/>
    <property type="match status" value="1"/>
</dbReference>
<dbReference type="PROSITE" id="PS01124">
    <property type="entry name" value="HTH_ARAC_FAMILY_2"/>
    <property type="match status" value="1"/>
</dbReference>
<feature type="region of interest" description="Disordered" evidence="10">
    <location>
        <begin position="1"/>
        <end position="27"/>
    </location>
</feature>
<gene>
    <name evidence="12" type="ORF">RBB81_11590</name>
</gene>
<dbReference type="GO" id="GO:0005737">
    <property type="term" value="C:cytoplasm"/>
    <property type="evidence" value="ECO:0007669"/>
    <property type="project" value="TreeGrafter"/>
</dbReference>
<dbReference type="SUPFAM" id="SSF57884">
    <property type="entry name" value="Ada DNA repair protein, N-terminal domain (N-Ada 10)"/>
    <property type="match status" value="1"/>
</dbReference>
<dbReference type="InterPro" id="IPR035451">
    <property type="entry name" value="Ada-like_dom_sf"/>
</dbReference>
<dbReference type="GO" id="GO:0032131">
    <property type="term" value="F:alkylated DNA binding"/>
    <property type="evidence" value="ECO:0007669"/>
    <property type="project" value="TreeGrafter"/>
</dbReference>
<reference evidence="12" key="1">
    <citation type="submission" date="2023-08" db="EMBL/GenBank/DDBJ databases">
        <authorList>
            <person name="Messyasz A."/>
            <person name="Mannisto M.K."/>
            <person name="Kerkhof L.J."/>
            <person name="Haggblom M."/>
        </authorList>
    </citation>
    <scope>NUCLEOTIDE SEQUENCE</scope>
    <source>
        <strain evidence="12">M8UP39</strain>
    </source>
</reference>
<dbReference type="SMART" id="SM00342">
    <property type="entry name" value="HTH_ARAC"/>
    <property type="match status" value="1"/>
</dbReference>
<keyword evidence="7" id="KW-0010">Activator</keyword>
<keyword evidence="4" id="KW-0808">Transferase</keyword>
<evidence type="ECO:0000256" key="5">
    <source>
        <dbReference type="ARBA" id="ARBA00022763"/>
    </source>
</evidence>
<keyword evidence="6" id="KW-0805">Transcription regulation</keyword>
<dbReference type="GO" id="GO:0008725">
    <property type="term" value="F:DNA-3-methyladenine glycosylase activity"/>
    <property type="evidence" value="ECO:0007669"/>
    <property type="project" value="TreeGrafter"/>
</dbReference>
<evidence type="ECO:0000313" key="12">
    <source>
        <dbReference type="EMBL" id="XCB24537.1"/>
    </source>
</evidence>
<feature type="domain" description="HTH araC/xylS-type" evidence="11">
    <location>
        <begin position="73"/>
        <end position="173"/>
    </location>
</feature>
<evidence type="ECO:0000256" key="3">
    <source>
        <dbReference type="ARBA" id="ARBA00012000"/>
    </source>
</evidence>
<reference evidence="12" key="2">
    <citation type="journal article" date="2024" name="Environ. Microbiol.">
        <title>Genome analysis and description of Tunturibacter gen. nov. expands the diversity of Terriglobia in tundra soils.</title>
        <authorList>
            <person name="Messyasz A."/>
            <person name="Mannisto M.K."/>
            <person name="Kerkhof L.J."/>
            <person name="Haggblom M.M."/>
        </authorList>
    </citation>
    <scope>NUCLEOTIDE SEQUENCE</scope>
    <source>
        <strain evidence="12">M8UP39</strain>
    </source>
</reference>
<dbReference type="InterPro" id="IPR037046">
    <property type="entry name" value="AlkA_N_sf"/>
</dbReference>
<dbReference type="SUPFAM" id="SSF55945">
    <property type="entry name" value="TATA-box binding protein-like"/>
    <property type="match status" value="1"/>
</dbReference>
<keyword evidence="9" id="KW-0234">DNA repair</keyword>
<dbReference type="Gene3D" id="3.30.310.20">
    <property type="entry name" value="DNA-3-methyladenine glycosylase AlkA, N-terminal domain"/>
    <property type="match status" value="1"/>
</dbReference>
<evidence type="ECO:0000256" key="9">
    <source>
        <dbReference type="ARBA" id="ARBA00023204"/>
    </source>
</evidence>
<keyword evidence="8" id="KW-0804">Transcription</keyword>
<dbReference type="Gene3D" id="1.10.10.60">
    <property type="entry name" value="Homeodomain-like"/>
    <property type="match status" value="1"/>
</dbReference>
<protein>
    <recommendedName>
        <fullName evidence="3">DNA-3-methyladenine glycosylase II</fullName>
        <ecNumber evidence="3">3.2.2.21</ecNumber>
    </recommendedName>
</protein>
<dbReference type="PANTHER" id="PTHR43003:SF13">
    <property type="entry name" value="DNA-3-METHYLADENINE GLYCOSYLASE 2"/>
    <property type="match status" value="1"/>
</dbReference>
<dbReference type="EMBL" id="CP132938">
    <property type="protein sequence ID" value="XCB24537.1"/>
    <property type="molecule type" value="Genomic_DNA"/>
</dbReference>
<dbReference type="Pfam" id="PF02805">
    <property type="entry name" value="Ada_Zn_binding"/>
    <property type="match status" value="1"/>
</dbReference>
<comment type="catalytic activity">
    <reaction evidence="1">
        <text>Hydrolysis of alkylated DNA, releasing 3-methyladenine, 3-methylguanine, 7-methylguanine and 7-methyladenine.</text>
        <dbReference type="EC" id="3.2.2.21"/>
    </reaction>
</comment>
<evidence type="ECO:0000256" key="4">
    <source>
        <dbReference type="ARBA" id="ARBA00022603"/>
    </source>
</evidence>
<name>A0AAU7Z716_9BACT</name>
<dbReference type="InterPro" id="IPR004026">
    <property type="entry name" value="Ada_DNA_repair_Zn-bd"/>
</dbReference>
<dbReference type="PANTHER" id="PTHR43003">
    <property type="entry name" value="DNA-3-METHYLADENINE GLYCOSYLASE"/>
    <property type="match status" value="1"/>
</dbReference>
<feature type="compositionally biased region" description="Polar residues" evidence="10">
    <location>
        <begin position="1"/>
        <end position="21"/>
    </location>
</feature>
<dbReference type="Pfam" id="PF12833">
    <property type="entry name" value="HTH_18"/>
    <property type="match status" value="1"/>
</dbReference>
<dbReference type="GO" id="GO:0043565">
    <property type="term" value="F:sequence-specific DNA binding"/>
    <property type="evidence" value="ECO:0007669"/>
    <property type="project" value="InterPro"/>
</dbReference>
<dbReference type="GO" id="GO:0008168">
    <property type="term" value="F:methyltransferase activity"/>
    <property type="evidence" value="ECO:0007669"/>
    <property type="project" value="UniProtKB-KW"/>
</dbReference>
<dbReference type="InterPro" id="IPR051912">
    <property type="entry name" value="Alkylbase_DNA_Glycosylase/TA"/>
</dbReference>
<dbReference type="SMART" id="SM01009">
    <property type="entry name" value="AlkA_N"/>
    <property type="match status" value="1"/>
</dbReference>
<dbReference type="InterPro" id="IPR009057">
    <property type="entry name" value="Homeodomain-like_sf"/>
</dbReference>
<dbReference type="Gene3D" id="3.40.10.10">
    <property type="entry name" value="DNA Methylphosphotriester Repair Domain"/>
    <property type="match status" value="1"/>
</dbReference>
<evidence type="ECO:0000256" key="7">
    <source>
        <dbReference type="ARBA" id="ARBA00023159"/>
    </source>
</evidence>
<evidence type="ECO:0000256" key="1">
    <source>
        <dbReference type="ARBA" id="ARBA00000086"/>
    </source>
</evidence>
<comment type="cofactor">
    <cofactor evidence="2">
        <name>Zn(2+)</name>
        <dbReference type="ChEBI" id="CHEBI:29105"/>
    </cofactor>
</comment>